<keyword evidence="7" id="KW-0998">Cell outer membrane</keyword>
<dbReference type="Pfam" id="PF02321">
    <property type="entry name" value="OEP"/>
    <property type="match status" value="1"/>
</dbReference>
<dbReference type="RefSeq" id="WP_353547302.1">
    <property type="nucleotide sequence ID" value="NZ_JAGKSB010000010.1"/>
</dbReference>
<protein>
    <submittedName>
        <fullName evidence="8">TolC family protein</fullName>
    </submittedName>
</protein>
<reference evidence="8" key="1">
    <citation type="submission" date="2021-03" db="EMBL/GenBank/DDBJ databases">
        <authorList>
            <person name="Lu T."/>
            <person name="Wang Q."/>
            <person name="Han X."/>
        </authorList>
    </citation>
    <scope>NUCLEOTIDE SEQUENCE</scope>
    <source>
        <strain evidence="8">WQ 2009</strain>
    </source>
</reference>
<keyword evidence="9" id="KW-1185">Reference proteome</keyword>
<gene>
    <name evidence="8" type="ORF">J5U18_09525</name>
</gene>
<dbReference type="PANTHER" id="PTHR30026:SF20">
    <property type="entry name" value="OUTER MEMBRANE PROTEIN TOLC"/>
    <property type="match status" value="1"/>
</dbReference>
<evidence type="ECO:0000256" key="4">
    <source>
        <dbReference type="ARBA" id="ARBA00022452"/>
    </source>
</evidence>
<keyword evidence="6" id="KW-0472">Membrane</keyword>
<dbReference type="InterPro" id="IPR003423">
    <property type="entry name" value="OMP_efflux"/>
</dbReference>
<name>A0A8T4H9W4_9SPHI</name>
<evidence type="ECO:0000256" key="5">
    <source>
        <dbReference type="ARBA" id="ARBA00022692"/>
    </source>
</evidence>
<keyword evidence="5" id="KW-0812">Transmembrane</keyword>
<comment type="subcellular location">
    <subcellularLocation>
        <location evidence="1">Cell outer membrane</location>
    </subcellularLocation>
</comment>
<evidence type="ECO:0000256" key="6">
    <source>
        <dbReference type="ARBA" id="ARBA00023136"/>
    </source>
</evidence>
<keyword evidence="4" id="KW-1134">Transmembrane beta strand</keyword>
<dbReference type="PANTHER" id="PTHR30026">
    <property type="entry name" value="OUTER MEMBRANE PROTEIN TOLC"/>
    <property type="match status" value="1"/>
</dbReference>
<evidence type="ECO:0000313" key="9">
    <source>
        <dbReference type="Proteomes" id="UP000679691"/>
    </source>
</evidence>
<comment type="similarity">
    <text evidence="2">Belongs to the outer membrane factor (OMF) (TC 1.B.17) family.</text>
</comment>
<dbReference type="EMBL" id="JAGKSB010000010">
    <property type="protein sequence ID" value="MBP3943802.1"/>
    <property type="molecule type" value="Genomic_DNA"/>
</dbReference>
<accession>A0A8T4H9W4</accession>
<dbReference type="InterPro" id="IPR051906">
    <property type="entry name" value="TolC-like"/>
</dbReference>
<dbReference type="Gene3D" id="1.20.1600.10">
    <property type="entry name" value="Outer membrane efflux proteins (OEP)"/>
    <property type="match status" value="1"/>
</dbReference>
<comment type="caution">
    <text evidence="8">The sequence shown here is derived from an EMBL/GenBank/DDBJ whole genome shotgun (WGS) entry which is preliminary data.</text>
</comment>
<dbReference type="Proteomes" id="UP000679691">
    <property type="component" value="Unassembled WGS sequence"/>
</dbReference>
<dbReference type="AlphaFoldDB" id="A0A8T4H9W4"/>
<dbReference type="GO" id="GO:0015288">
    <property type="term" value="F:porin activity"/>
    <property type="evidence" value="ECO:0007669"/>
    <property type="project" value="TreeGrafter"/>
</dbReference>
<evidence type="ECO:0000313" key="8">
    <source>
        <dbReference type="EMBL" id="MBP3943802.1"/>
    </source>
</evidence>
<keyword evidence="3" id="KW-0813">Transport</keyword>
<dbReference type="GO" id="GO:0015562">
    <property type="term" value="F:efflux transmembrane transporter activity"/>
    <property type="evidence" value="ECO:0007669"/>
    <property type="project" value="InterPro"/>
</dbReference>
<dbReference type="GO" id="GO:1990281">
    <property type="term" value="C:efflux pump complex"/>
    <property type="evidence" value="ECO:0007669"/>
    <property type="project" value="TreeGrafter"/>
</dbReference>
<sequence length="440" mass="50808">MKYFLFIILFSLLRLDVFSQKRWPLEECISYAIQHNIPLKRQDVLIAVKNLDHDMALRERLPSVGGYLNGYSTFGHSQDVFGTIQRNDNFNSNVGINSEIVLYQYNYFRNQAKKATIQANQERIEKDILIRDLTLKVLQGYLEVLLAQSLVNSQESAIYFSIQLLDKTEKRAKVGVTAPAVVSEVKATLAREKQQYQQYHKELKLKKMTLAQLMSYPDYNLLNTDDPLLEEDVFNDKIETNKDYDIKSVLARNPIFLKFKNQLLELNIEAKIIKSGNYPLIKGSASLGTTYFNAFKASNTSSLFMQTKDNFAQQVAVAVTIPIFNKGKFKRLLQQNSLRKNEIDLLTQYEENQQIQMLQKIQIDCQENHKQYEISKEAFLATKESLEYSKLSFIAGKASIYDVNNIKNNLIKSEAEMIRSKYNALFSLLTHKYFITGNIN</sequence>
<evidence type="ECO:0000256" key="1">
    <source>
        <dbReference type="ARBA" id="ARBA00004442"/>
    </source>
</evidence>
<evidence type="ECO:0000256" key="7">
    <source>
        <dbReference type="ARBA" id="ARBA00023237"/>
    </source>
</evidence>
<organism evidence="8 9">
    <name type="scientific">Rhinopithecimicrobium faecis</name>
    <dbReference type="NCBI Taxonomy" id="2820698"/>
    <lineage>
        <taxon>Bacteria</taxon>
        <taxon>Pseudomonadati</taxon>
        <taxon>Bacteroidota</taxon>
        <taxon>Sphingobacteriia</taxon>
        <taxon>Sphingobacteriales</taxon>
        <taxon>Sphingobacteriaceae</taxon>
        <taxon>Rhinopithecimicrobium</taxon>
    </lineage>
</organism>
<dbReference type="GO" id="GO:0009279">
    <property type="term" value="C:cell outer membrane"/>
    <property type="evidence" value="ECO:0007669"/>
    <property type="project" value="UniProtKB-SubCell"/>
</dbReference>
<dbReference type="SUPFAM" id="SSF56954">
    <property type="entry name" value="Outer membrane efflux proteins (OEP)"/>
    <property type="match status" value="1"/>
</dbReference>
<evidence type="ECO:0000256" key="3">
    <source>
        <dbReference type="ARBA" id="ARBA00022448"/>
    </source>
</evidence>
<evidence type="ECO:0000256" key="2">
    <source>
        <dbReference type="ARBA" id="ARBA00007613"/>
    </source>
</evidence>
<proteinExistence type="inferred from homology"/>